<name>A0A1S6L323_9CAUD</name>
<evidence type="ECO:0000313" key="2">
    <source>
        <dbReference type="Proteomes" id="UP000221250"/>
    </source>
</evidence>
<sequence>MIINVVQYDPDYFVANTFVLSDFETRDNSQALARVVSLVPTQIRNQTVTNNSTLTETYPNQVWSGFQSRSFDSVDIGQAEQSTYKLAGNYGPALNASVQYPAQDNPVVRVNVSSFDLSETNATNSSTTPVVG</sequence>
<dbReference type="EMBL" id="KY448244">
    <property type="protein sequence ID" value="AQT28559.1"/>
    <property type="molecule type" value="Genomic_DNA"/>
</dbReference>
<accession>A0A1S6L323</accession>
<reference evidence="1 2" key="1">
    <citation type="submission" date="2017-01" db="EMBL/GenBank/DDBJ databases">
        <authorList>
            <person name="Mah S.A."/>
            <person name="Swanson W.J."/>
            <person name="Moy G.W."/>
            <person name="Vacquier V.D."/>
        </authorList>
    </citation>
    <scope>NUCLEOTIDE SEQUENCE [LARGE SCALE GENOMIC DNA]</scope>
</reference>
<protein>
    <submittedName>
        <fullName evidence="1">Uncharacterized protein</fullName>
    </submittedName>
</protein>
<keyword evidence="2" id="KW-1185">Reference proteome</keyword>
<dbReference type="Proteomes" id="UP000221250">
    <property type="component" value="Segment"/>
</dbReference>
<organism evidence="1 2">
    <name type="scientific">Erwinia phage vB_EamM_Yoloswag</name>
    <dbReference type="NCBI Taxonomy" id="1958956"/>
    <lineage>
        <taxon>Viruses</taxon>
        <taxon>Duplodnaviria</taxon>
        <taxon>Heunggongvirae</taxon>
        <taxon>Uroviricota</taxon>
        <taxon>Caudoviricetes</taxon>
        <taxon>Yoloswagvirus</taxon>
        <taxon>Yoloswagvirus yoloswag</taxon>
    </lineage>
</organism>
<proteinExistence type="predicted"/>
<evidence type="ECO:0000313" key="1">
    <source>
        <dbReference type="EMBL" id="AQT28559.1"/>
    </source>
</evidence>
<gene>
    <name evidence="1" type="ORF">YOLOSWAG_76</name>
</gene>